<dbReference type="PROSITE" id="PS50977">
    <property type="entry name" value="HTH_TETR_2"/>
    <property type="match status" value="1"/>
</dbReference>
<organism evidence="6 7">
    <name type="scientific">Dactylosporangium salmoneum</name>
    <dbReference type="NCBI Taxonomy" id="53361"/>
    <lineage>
        <taxon>Bacteria</taxon>
        <taxon>Bacillati</taxon>
        <taxon>Actinomycetota</taxon>
        <taxon>Actinomycetes</taxon>
        <taxon>Micromonosporales</taxon>
        <taxon>Micromonosporaceae</taxon>
        <taxon>Dactylosporangium</taxon>
    </lineage>
</organism>
<dbReference type="Pfam" id="PF00440">
    <property type="entry name" value="TetR_N"/>
    <property type="match status" value="1"/>
</dbReference>
<feature type="domain" description="HTH tetR-type" evidence="5">
    <location>
        <begin position="5"/>
        <end position="65"/>
    </location>
</feature>
<evidence type="ECO:0000313" key="6">
    <source>
        <dbReference type="EMBL" id="GAA2383163.1"/>
    </source>
</evidence>
<dbReference type="PANTHER" id="PTHR47506:SF3">
    <property type="entry name" value="HTH-TYPE TRANSCRIPTIONAL REGULATOR LMRA"/>
    <property type="match status" value="1"/>
</dbReference>
<proteinExistence type="predicted"/>
<evidence type="ECO:0000256" key="1">
    <source>
        <dbReference type="ARBA" id="ARBA00023015"/>
    </source>
</evidence>
<dbReference type="SUPFAM" id="SSF46689">
    <property type="entry name" value="Homeodomain-like"/>
    <property type="match status" value="1"/>
</dbReference>
<evidence type="ECO:0000313" key="7">
    <source>
        <dbReference type="Proteomes" id="UP001501444"/>
    </source>
</evidence>
<dbReference type="RefSeq" id="WP_344619010.1">
    <property type="nucleotide sequence ID" value="NZ_BAAARV010000093.1"/>
</dbReference>
<keyword evidence="3" id="KW-0804">Transcription</keyword>
<gene>
    <name evidence="6" type="ORF">GCM10010170_091970</name>
</gene>
<dbReference type="PRINTS" id="PR00455">
    <property type="entry name" value="HTHTETR"/>
</dbReference>
<reference evidence="7" key="1">
    <citation type="journal article" date="2019" name="Int. J. Syst. Evol. Microbiol.">
        <title>The Global Catalogue of Microorganisms (GCM) 10K type strain sequencing project: providing services to taxonomists for standard genome sequencing and annotation.</title>
        <authorList>
            <consortium name="The Broad Institute Genomics Platform"/>
            <consortium name="The Broad Institute Genome Sequencing Center for Infectious Disease"/>
            <person name="Wu L."/>
            <person name="Ma J."/>
        </authorList>
    </citation>
    <scope>NUCLEOTIDE SEQUENCE [LARGE SCALE GENOMIC DNA]</scope>
    <source>
        <strain evidence="7">JCM 3272</strain>
    </source>
</reference>
<dbReference type="Proteomes" id="UP001501444">
    <property type="component" value="Unassembled WGS sequence"/>
</dbReference>
<dbReference type="InterPro" id="IPR001647">
    <property type="entry name" value="HTH_TetR"/>
</dbReference>
<dbReference type="SUPFAM" id="SSF48498">
    <property type="entry name" value="Tetracyclin repressor-like, C-terminal domain"/>
    <property type="match status" value="1"/>
</dbReference>
<dbReference type="InterPro" id="IPR009057">
    <property type="entry name" value="Homeodomain-like_sf"/>
</dbReference>
<keyword evidence="7" id="KW-1185">Reference proteome</keyword>
<evidence type="ECO:0000259" key="5">
    <source>
        <dbReference type="PROSITE" id="PS50977"/>
    </source>
</evidence>
<accession>A0ABP5UL18</accession>
<feature type="DNA-binding region" description="H-T-H motif" evidence="4">
    <location>
        <begin position="28"/>
        <end position="47"/>
    </location>
</feature>
<name>A0ABP5UL18_9ACTN</name>
<dbReference type="InterPro" id="IPR036271">
    <property type="entry name" value="Tet_transcr_reg_TetR-rel_C_sf"/>
</dbReference>
<dbReference type="PANTHER" id="PTHR47506">
    <property type="entry name" value="TRANSCRIPTIONAL REGULATORY PROTEIN"/>
    <property type="match status" value="1"/>
</dbReference>
<protein>
    <submittedName>
        <fullName evidence="6">TetR/AcrR family transcriptional regulator</fullName>
    </submittedName>
</protein>
<evidence type="ECO:0000256" key="3">
    <source>
        <dbReference type="ARBA" id="ARBA00023163"/>
    </source>
</evidence>
<sequence>MTSIAPPRERLLRAAADLFYAEGPAAVGVERLCQTAGVSKRSMYQLFATKDDVIAESLRTHGPAAVASYFPDPAADMPPRERILHVFARLEELAGTPAFHGCPFVNTAIELHDPGHPAAAVALHFKKLLEAYFQQHATTLGAPDPDFLAAQLTMLFDGSAVRAVMRAEPLHGLAVRAADALLDAAVG</sequence>
<dbReference type="Gene3D" id="1.10.357.10">
    <property type="entry name" value="Tetracycline Repressor, domain 2"/>
    <property type="match status" value="1"/>
</dbReference>
<dbReference type="EMBL" id="BAAARV010000093">
    <property type="protein sequence ID" value="GAA2383163.1"/>
    <property type="molecule type" value="Genomic_DNA"/>
</dbReference>
<comment type="caution">
    <text evidence="6">The sequence shown here is derived from an EMBL/GenBank/DDBJ whole genome shotgun (WGS) entry which is preliminary data.</text>
</comment>
<evidence type="ECO:0000256" key="4">
    <source>
        <dbReference type="PROSITE-ProRule" id="PRU00335"/>
    </source>
</evidence>
<keyword evidence="1" id="KW-0805">Transcription regulation</keyword>
<keyword evidence="2 4" id="KW-0238">DNA-binding</keyword>
<evidence type="ECO:0000256" key="2">
    <source>
        <dbReference type="ARBA" id="ARBA00023125"/>
    </source>
</evidence>